<evidence type="ECO:0000313" key="2">
    <source>
        <dbReference type="EMBL" id="ABC24485.1"/>
    </source>
</evidence>
<name>Q2RN10_RHORT</name>
<keyword evidence="3" id="KW-1185">Reference proteome</keyword>
<accession>Q2RN10</accession>
<proteinExistence type="predicted"/>
<dbReference type="Gene3D" id="3.30.1340.30">
    <property type="match status" value="1"/>
</dbReference>
<dbReference type="AlphaFoldDB" id="Q2RN10"/>
<evidence type="ECO:0000313" key="3">
    <source>
        <dbReference type="Proteomes" id="UP000001929"/>
    </source>
</evidence>
<dbReference type="Pfam" id="PF04972">
    <property type="entry name" value="BON"/>
    <property type="match status" value="2"/>
</dbReference>
<dbReference type="eggNOG" id="COG2823">
    <property type="taxonomic scope" value="Bacteria"/>
</dbReference>
<feature type="domain" description="BON" evidence="1">
    <location>
        <begin position="62"/>
        <end position="130"/>
    </location>
</feature>
<sequence length="211" mass="22664">MVPCAASDARVCPARRRPWPWAVLLLLAGLPGACSPVGMAIGAGAKVATMATEERGFSQAVDDTAIALAINAKFGQAGPAVYRNVYTTVREGKVLLTGEVAKPADRIEAVRLTWTVKGVRAVVNDLTMPTGQDGVDLARDVWLANRMDTDLLLDSEIQAVNYTVDVVGDTLHIMGIAQDARERDRVLAYARALPHIRKIADHTRLKADPSP</sequence>
<organism evidence="2 3">
    <name type="scientific">Rhodospirillum rubrum (strain ATCC 11170 / ATH 1.1.1 / DSM 467 / LMG 4362 / NCIMB 8255 / S1)</name>
    <dbReference type="NCBI Taxonomy" id="269796"/>
    <lineage>
        <taxon>Bacteria</taxon>
        <taxon>Pseudomonadati</taxon>
        <taxon>Pseudomonadota</taxon>
        <taxon>Alphaproteobacteria</taxon>
        <taxon>Rhodospirillales</taxon>
        <taxon>Rhodospirillaceae</taxon>
        <taxon>Rhodospirillum</taxon>
    </lineage>
</organism>
<dbReference type="InterPro" id="IPR007055">
    <property type="entry name" value="BON_dom"/>
</dbReference>
<dbReference type="EnsemblBacteria" id="ABC24485">
    <property type="protein sequence ID" value="ABC24485"/>
    <property type="gene ID" value="Rru_A3691"/>
</dbReference>
<dbReference type="PhylomeDB" id="Q2RN10"/>
<dbReference type="PROSITE" id="PS50914">
    <property type="entry name" value="BON"/>
    <property type="match status" value="2"/>
</dbReference>
<dbReference type="Proteomes" id="UP000001929">
    <property type="component" value="Chromosome"/>
</dbReference>
<dbReference type="EMBL" id="CP000230">
    <property type="protein sequence ID" value="ABC24485.1"/>
    <property type="molecule type" value="Genomic_DNA"/>
</dbReference>
<protein>
    <submittedName>
        <fullName evidence="2">Transport-associated</fullName>
    </submittedName>
</protein>
<feature type="domain" description="BON" evidence="1">
    <location>
        <begin position="139"/>
        <end position="207"/>
    </location>
</feature>
<reference evidence="2 3" key="1">
    <citation type="journal article" date="2011" name="Stand. Genomic Sci.">
        <title>Complete genome sequence of Rhodospirillum rubrum type strain (S1).</title>
        <authorList>
            <person name="Munk A.C."/>
            <person name="Copeland A."/>
            <person name="Lucas S."/>
            <person name="Lapidus A."/>
            <person name="Del Rio T.G."/>
            <person name="Barry K."/>
            <person name="Detter J.C."/>
            <person name="Hammon N."/>
            <person name="Israni S."/>
            <person name="Pitluck S."/>
            <person name="Brettin T."/>
            <person name="Bruce D."/>
            <person name="Han C."/>
            <person name="Tapia R."/>
            <person name="Gilna P."/>
            <person name="Schmutz J."/>
            <person name="Larimer F."/>
            <person name="Land M."/>
            <person name="Kyrpides N.C."/>
            <person name="Mavromatis K."/>
            <person name="Richardson P."/>
            <person name="Rohde M."/>
            <person name="Goker M."/>
            <person name="Klenk H.P."/>
            <person name="Zhang Y."/>
            <person name="Roberts G.P."/>
            <person name="Reslewic S."/>
            <person name="Schwartz D.C."/>
        </authorList>
    </citation>
    <scope>NUCLEOTIDE SEQUENCE [LARGE SCALE GENOMIC DNA]</scope>
    <source>
        <strain evidence="3">ATCC 11170 / ATH 1.1.1 / DSM 467 / LMG 4362 / NCIMB 8255 / S1</strain>
    </source>
</reference>
<dbReference type="HOGENOM" id="CLU_083606_5_2_5"/>
<dbReference type="KEGG" id="rru:Rru_A3691"/>
<evidence type="ECO:0000259" key="1">
    <source>
        <dbReference type="PROSITE" id="PS50914"/>
    </source>
</evidence>
<dbReference type="STRING" id="269796.Rru_A3691"/>
<gene>
    <name evidence="2" type="ordered locus">Rru_A3691</name>
</gene>
<dbReference type="PATRIC" id="fig|269796.9.peg.3814"/>